<proteinExistence type="predicted"/>
<reference evidence="4 5" key="1">
    <citation type="submission" date="2018-05" db="EMBL/GenBank/DDBJ databases">
        <title>Genomic Encyclopedia of Type Strains, Phase IV (KMG-IV): sequencing the most valuable type-strain genomes for metagenomic binning, comparative biology and taxonomic classification.</title>
        <authorList>
            <person name="Goeker M."/>
        </authorList>
    </citation>
    <scope>NUCLEOTIDE SEQUENCE [LARGE SCALE GENOMIC DNA]</scope>
    <source>
        <strain evidence="4 5">DSM 566</strain>
    </source>
</reference>
<gene>
    <name evidence="4" type="ORF">C7444_1278</name>
</gene>
<comment type="caution">
    <text evidence="4">The sequence shown here is derived from an EMBL/GenBank/DDBJ whole genome shotgun (WGS) entry which is preliminary data.</text>
</comment>
<keyword evidence="2" id="KW-0732">Signal</keyword>
<feature type="signal peptide" evidence="2">
    <location>
        <begin position="1"/>
        <end position="24"/>
    </location>
</feature>
<dbReference type="EMBL" id="QJJS01000027">
    <property type="protein sequence ID" value="PXW92253.1"/>
    <property type="molecule type" value="Genomic_DNA"/>
</dbReference>
<evidence type="ECO:0000256" key="2">
    <source>
        <dbReference type="SAM" id="SignalP"/>
    </source>
</evidence>
<feature type="chain" id="PRO_5016237673" description="DUF2059 domain-containing protein" evidence="2">
    <location>
        <begin position="25"/>
        <end position="198"/>
    </location>
</feature>
<dbReference type="InterPro" id="IPR018637">
    <property type="entry name" value="DUF2059"/>
</dbReference>
<accession>A0A318GVP0</accession>
<evidence type="ECO:0000313" key="5">
    <source>
        <dbReference type="Proteomes" id="UP000247811"/>
    </source>
</evidence>
<evidence type="ECO:0000259" key="3">
    <source>
        <dbReference type="Pfam" id="PF09832"/>
    </source>
</evidence>
<dbReference type="Proteomes" id="UP000247811">
    <property type="component" value="Unassembled WGS sequence"/>
</dbReference>
<feature type="region of interest" description="Disordered" evidence="1">
    <location>
        <begin position="175"/>
        <end position="198"/>
    </location>
</feature>
<name>A0A318GVP0_9BURK</name>
<feature type="domain" description="DUF2059" evidence="3">
    <location>
        <begin position="113"/>
        <end position="152"/>
    </location>
</feature>
<dbReference type="Pfam" id="PF09832">
    <property type="entry name" value="DUF2059"/>
    <property type="match status" value="1"/>
</dbReference>
<dbReference type="AlphaFoldDB" id="A0A318GVP0"/>
<sequence length="198" mass="21486">MMSVRGWMPALLCVAAALAGPVRAADEPSAARKELVQKVIQLHQGAIENVGRGLAETPVAAMMQRAGPVLQERFPADKREAVAKQIQADAKKYVDETAPMLRDRALKLAPSTMGPIFEQQFSDDDLRTLIAWLESPVSRKYSALGPELQKGLIDKVVAETRGTVEPRLQALERSVARRLGLEPKNSKPDGAASAPARK</sequence>
<keyword evidence="5" id="KW-1185">Reference proteome</keyword>
<evidence type="ECO:0000256" key="1">
    <source>
        <dbReference type="SAM" id="MobiDB-lite"/>
    </source>
</evidence>
<dbReference type="RefSeq" id="WP_170130810.1">
    <property type="nucleotide sequence ID" value="NZ_QJJS01000027.1"/>
</dbReference>
<organism evidence="4 5">
    <name type="scientific">Sphaerotilus hippei</name>
    <dbReference type="NCBI Taxonomy" id="744406"/>
    <lineage>
        <taxon>Bacteria</taxon>
        <taxon>Pseudomonadati</taxon>
        <taxon>Pseudomonadota</taxon>
        <taxon>Betaproteobacteria</taxon>
        <taxon>Burkholderiales</taxon>
        <taxon>Sphaerotilaceae</taxon>
        <taxon>Sphaerotilus</taxon>
    </lineage>
</organism>
<protein>
    <recommendedName>
        <fullName evidence="3">DUF2059 domain-containing protein</fullName>
    </recommendedName>
</protein>
<evidence type="ECO:0000313" key="4">
    <source>
        <dbReference type="EMBL" id="PXW92253.1"/>
    </source>
</evidence>